<feature type="domain" description="AB hydrolase-1" evidence="1">
    <location>
        <begin position="16"/>
        <end position="165"/>
    </location>
</feature>
<evidence type="ECO:0000313" key="3">
    <source>
        <dbReference type="Proteomes" id="UP001595696"/>
    </source>
</evidence>
<protein>
    <submittedName>
        <fullName evidence="2">Alpha/beta hydrolase</fullName>
    </submittedName>
</protein>
<gene>
    <name evidence="2" type="ORF">ACFO0B_07240</name>
</gene>
<dbReference type="PRINTS" id="PR00111">
    <property type="entry name" value="ABHYDROLASE"/>
</dbReference>
<dbReference type="InterPro" id="IPR000639">
    <property type="entry name" value="Epox_hydrolase-like"/>
</dbReference>
<evidence type="ECO:0000259" key="1">
    <source>
        <dbReference type="Pfam" id="PF00561"/>
    </source>
</evidence>
<dbReference type="Proteomes" id="UP001595696">
    <property type="component" value="Unassembled WGS sequence"/>
</dbReference>
<proteinExistence type="predicted"/>
<comment type="caution">
    <text evidence="2">The sequence shown here is derived from an EMBL/GenBank/DDBJ whole genome shotgun (WGS) entry which is preliminary data.</text>
</comment>
<keyword evidence="3" id="KW-1185">Reference proteome</keyword>
<dbReference type="Pfam" id="PF00561">
    <property type="entry name" value="Abhydrolase_1"/>
    <property type="match status" value="1"/>
</dbReference>
<reference evidence="3" key="1">
    <citation type="journal article" date="2019" name="Int. J. Syst. Evol. Microbiol.">
        <title>The Global Catalogue of Microorganisms (GCM) 10K type strain sequencing project: providing services to taxonomists for standard genome sequencing and annotation.</title>
        <authorList>
            <consortium name="The Broad Institute Genomics Platform"/>
            <consortium name="The Broad Institute Genome Sequencing Center for Infectious Disease"/>
            <person name="Wu L."/>
            <person name="Ma J."/>
        </authorList>
    </citation>
    <scope>NUCLEOTIDE SEQUENCE [LARGE SCALE GENOMIC DNA]</scope>
    <source>
        <strain evidence="3">CGMCC 4.7330</strain>
    </source>
</reference>
<name>A0ABV8DQ13_9NOCA</name>
<dbReference type="Gene3D" id="3.40.50.1820">
    <property type="entry name" value="alpha/beta hydrolase"/>
    <property type="match status" value="1"/>
</dbReference>
<dbReference type="PANTHER" id="PTHR43798:SF33">
    <property type="entry name" value="HYDROLASE, PUTATIVE (AFU_ORTHOLOGUE AFUA_2G14860)-RELATED"/>
    <property type="match status" value="1"/>
</dbReference>
<accession>A0ABV8DQ13</accession>
<dbReference type="PRINTS" id="PR00412">
    <property type="entry name" value="EPOXHYDRLASE"/>
</dbReference>
<dbReference type="InterPro" id="IPR050266">
    <property type="entry name" value="AB_hydrolase_sf"/>
</dbReference>
<sequence>MSDLHVHRFGPETGRVVLALHGVTGHGKRWEALADEHLPELRVLAPDLRGHGRSTGVPPWNFETVVADLVALLEAEGTGPVVLVGHSFGGACALHLAHRRPDLVRSLVLLDSAIGLEPERMLDIALSSLAHPDYDSVAQARRDKQETGWGSVAPRLLEAELDEHLVPTANGQVGWRMSIPAVNSYWGQLARGYVLPPAELPTVLVQAMRVRPPFLTTEFAAAISERLGSNFRLLQWDCDHMVAQELPAETAALIRSML</sequence>
<dbReference type="InterPro" id="IPR000073">
    <property type="entry name" value="AB_hydrolase_1"/>
</dbReference>
<dbReference type="SUPFAM" id="SSF53474">
    <property type="entry name" value="alpha/beta-Hydrolases"/>
    <property type="match status" value="1"/>
</dbReference>
<dbReference type="InterPro" id="IPR029058">
    <property type="entry name" value="AB_hydrolase_fold"/>
</dbReference>
<dbReference type="PANTHER" id="PTHR43798">
    <property type="entry name" value="MONOACYLGLYCEROL LIPASE"/>
    <property type="match status" value="1"/>
</dbReference>
<dbReference type="GO" id="GO:0016787">
    <property type="term" value="F:hydrolase activity"/>
    <property type="evidence" value="ECO:0007669"/>
    <property type="project" value="UniProtKB-KW"/>
</dbReference>
<dbReference type="RefSeq" id="WP_378611533.1">
    <property type="nucleotide sequence ID" value="NZ_JBHSAX010000006.1"/>
</dbReference>
<keyword evidence="2" id="KW-0378">Hydrolase</keyword>
<dbReference type="EMBL" id="JBHSAX010000006">
    <property type="protein sequence ID" value="MFC3961779.1"/>
    <property type="molecule type" value="Genomic_DNA"/>
</dbReference>
<organism evidence="2 3">
    <name type="scientific">Nocardia jiangsuensis</name>
    <dbReference type="NCBI Taxonomy" id="1691563"/>
    <lineage>
        <taxon>Bacteria</taxon>
        <taxon>Bacillati</taxon>
        <taxon>Actinomycetota</taxon>
        <taxon>Actinomycetes</taxon>
        <taxon>Mycobacteriales</taxon>
        <taxon>Nocardiaceae</taxon>
        <taxon>Nocardia</taxon>
    </lineage>
</organism>
<evidence type="ECO:0000313" key="2">
    <source>
        <dbReference type="EMBL" id="MFC3961779.1"/>
    </source>
</evidence>